<dbReference type="PIRSF" id="PIRSF000709">
    <property type="entry name" value="6PFK_2-Ptase"/>
    <property type="match status" value="1"/>
</dbReference>
<dbReference type="AlphaFoldDB" id="A0A485M0K5"/>
<dbReference type="GO" id="GO:0005524">
    <property type="term" value="F:ATP binding"/>
    <property type="evidence" value="ECO:0007669"/>
    <property type="project" value="UniProtKB-KW"/>
</dbReference>
<dbReference type="Gene3D" id="3.40.50.300">
    <property type="entry name" value="P-loop containing nucleotide triphosphate hydrolases"/>
    <property type="match status" value="1"/>
</dbReference>
<keyword evidence="4" id="KW-0378">Hydrolase</keyword>
<dbReference type="InterPro" id="IPR029033">
    <property type="entry name" value="His_PPase_superfam"/>
</dbReference>
<dbReference type="SMART" id="SM00855">
    <property type="entry name" value="PGAM"/>
    <property type="match status" value="1"/>
</dbReference>
<dbReference type="GO" id="GO:0003873">
    <property type="term" value="F:6-phosphofructo-2-kinase activity"/>
    <property type="evidence" value="ECO:0007669"/>
    <property type="project" value="InterPro"/>
</dbReference>
<feature type="domain" description="6-phosphofructo-2-kinase" evidence="3">
    <location>
        <begin position="3"/>
        <end position="195"/>
    </location>
</feature>
<gene>
    <name evidence="4" type="primary">pspA</name>
    <name evidence="4" type="ORF">SCFA_240012</name>
</gene>
<accession>A0A485M0K5</accession>
<dbReference type="GO" id="GO:0006003">
    <property type="term" value="P:fructose 2,6-bisphosphate metabolic process"/>
    <property type="evidence" value="ECO:0007669"/>
    <property type="project" value="InterPro"/>
</dbReference>
<organism evidence="4">
    <name type="scientific">anaerobic digester metagenome</name>
    <dbReference type="NCBI Taxonomy" id="1263854"/>
    <lineage>
        <taxon>unclassified sequences</taxon>
        <taxon>metagenomes</taxon>
        <taxon>ecological metagenomes</taxon>
    </lineage>
</organism>
<dbReference type="GO" id="GO:0004331">
    <property type="term" value="F:fructose-2,6-bisphosphate 2-phosphatase activity"/>
    <property type="evidence" value="ECO:0007669"/>
    <property type="project" value="TreeGrafter"/>
</dbReference>
<dbReference type="InterPro" id="IPR003094">
    <property type="entry name" value="6Pfruct_kin"/>
</dbReference>
<dbReference type="CDD" id="cd07067">
    <property type="entry name" value="HP_PGM_like"/>
    <property type="match status" value="1"/>
</dbReference>
<dbReference type="PRINTS" id="PR00991">
    <property type="entry name" value="6PFRUCTKNASE"/>
</dbReference>
<dbReference type="GO" id="GO:0006000">
    <property type="term" value="P:fructose metabolic process"/>
    <property type="evidence" value="ECO:0007669"/>
    <property type="project" value="InterPro"/>
</dbReference>
<dbReference type="Pfam" id="PF00300">
    <property type="entry name" value="His_Phos_1"/>
    <property type="match status" value="1"/>
</dbReference>
<evidence type="ECO:0000259" key="3">
    <source>
        <dbReference type="Pfam" id="PF01591"/>
    </source>
</evidence>
<evidence type="ECO:0000256" key="2">
    <source>
        <dbReference type="ARBA" id="ARBA00022840"/>
    </source>
</evidence>
<dbReference type="SUPFAM" id="SSF52540">
    <property type="entry name" value="P-loop containing nucleoside triphosphate hydrolases"/>
    <property type="match status" value="1"/>
</dbReference>
<dbReference type="InterPro" id="IPR013079">
    <property type="entry name" value="6Phosfructo_kin"/>
</dbReference>
<dbReference type="SUPFAM" id="SSF53254">
    <property type="entry name" value="Phosphoglycerate mutase-like"/>
    <property type="match status" value="1"/>
</dbReference>
<dbReference type="InterPro" id="IPR013078">
    <property type="entry name" value="His_Pase_superF_clade-1"/>
</dbReference>
<keyword evidence="1" id="KW-0547">Nucleotide-binding</keyword>
<reference evidence="4" key="1">
    <citation type="submission" date="2019-03" db="EMBL/GenBank/DDBJ databases">
        <authorList>
            <person name="Hao L."/>
        </authorList>
    </citation>
    <scope>NUCLEOTIDE SEQUENCE</scope>
</reference>
<protein>
    <submittedName>
        <fullName evidence="4">Phosphoserine phosphatase 1</fullName>
        <ecNumber evidence="4">3.1.3.3</ecNumber>
    </submittedName>
</protein>
<proteinExistence type="predicted"/>
<evidence type="ECO:0000313" key="4">
    <source>
        <dbReference type="EMBL" id="VFU14039.1"/>
    </source>
</evidence>
<dbReference type="InterPro" id="IPR027417">
    <property type="entry name" value="P-loop_NTPase"/>
</dbReference>
<dbReference type="GO" id="GO:0005829">
    <property type="term" value="C:cytosol"/>
    <property type="evidence" value="ECO:0007669"/>
    <property type="project" value="TreeGrafter"/>
</dbReference>
<dbReference type="EC" id="3.1.3.3" evidence="4"/>
<keyword evidence="2" id="KW-0067">ATP-binding</keyword>
<dbReference type="Gene3D" id="3.40.50.1240">
    <property type="entry name" value="Phosphoglycerate mutase-like"/>
    <property type="match status" value="1"/>
</dbReference>
<name>A0A485M0K5_9ZZZZ</name>
<dbReference type="PANTHER" id="PTHR10606">
    <property type="entry name" value="6-PHOSPHOFRUCTO-2-KINASE/FRUCTOSE-2,6-BISPHOSPHATASE"/>
    <property type="match status" value="1"/>
</dbReference>
<dbReference type="PANTHER" id="PTHR10606:SF44">
    <property type="entry name" value="6-PHOSPHOFRUCTO 2-KINASE_FRUCTOSE 2,6-BISPHOSPHATASE LONG FORM"/>
    <property type="match status" value="1"/>
</dbReference>
<sequence>MTTKDEKLYIVMVGLPSQGKSTIAYRLKDIFTKNDIPTRIFNNGQLRRRYARLKNTWAADFFHPANTEATELRKRFAIINMNWARKYVNSKGQVAVLDATNVSQERRNLIYERLNDHPILFIECINEDEEIVDMSITQKVKAPEFGGLDEAHAIGEFKKRIEYYRMIYSPLGKERNYIRMDSLHNRILEEKLTDQLPLYSRIRDCLVTDVVKSLFLIRHTETYFNVEDRIGGDSDLTPKGIEQAHALARFFRNKKISYIFTSEKKRTIQTAEPIRALQQDCTIVPLKEFNEIHSGICEGMSYDEIQRFMPDVYSARKADKYHYTYPGGEGYNSMKERIKIGIKKAFYLNRKPDNIMIIGHRAVNRMILSHFLYRRQEDVPYIYVPQDKFYHIVATQDRKVFELKKYQ</sequence>
<dbReference type="EMBL" id="CAADRM010000086">
    <property type="protein sequence ID" value="VFU14039.1"/>
    <property type="molecule type" value="Genomic_DNA"/>
</dbReference>
<evidence type="ECO:0000256" key="1">
    <source>
        <dbReference type="ARBA" id="ARBA00022741"/>
    </source>
</evidence>
<dbReference type="Pfam" id="PF01591">
    <property type="entry name" value="6PF2K"/>
    <property type="match status" value="1"/>
</dbReference>